<reference evidence="2 3" key="1">
    <citation type="submission" date="2016-02" db="EMBL/GenBank/DDBJ databases">
        <title>Band-tailed pigeon sequencing and assembly.</title>
        <authorList>
            <person name="Soares A.E."/>
            <person name="Novak B.J."/>
            <person name="Rice E.S."/>
            <person name="O'Connell B."/>
            <person name="Chang D."/>
            <person name="Weber S."/>
            <person name="Shapiro B."/>
        </authorList>
    </citation>
    <scope>NUCLEOTIDE SEQUENCE [LARGE SCALE GENOMIC DNA]</scope>
    <source>
        <strain evidence="2">BTP2013</strain>
        <tissue evidence="2">Blood</tissue>
    </source>
</reference>
<dbReference type="EMBL" id="LSYS01004331">
    <property type="protein sequence ID" value="OPJ79712.1"/>
    <property type="molecule type" value="Genomic_DNA"/>
</dbReference>
<dbReference type="AlphaFoldDB" id="A0A1V4K5H5"/>
<proteinExistence type="predicted"/>
<organism evidence="2 3">
    <name type="scientific">Patagioenas fasciata monilis</name>
    <dbReference type="NCBI Taxonomy" id="372326"/>
    <lineage>
        <taxon>Eukaryota</taxon>
        <taxon>Metazoa</taxon>
        <taxon>Chordata</taxon>
        <taxon>Craniata</taxon>
        <taxon>Vertebrata</taxon>
        <taxon>Euteleostomi</taxon>
        <taxon>Archelosauria</taxon>
        <taxon>Archosauria</taxon>
        <taxon>Dinosauria</taxon>
        <taxon>Saurischia</taxon>
        <taxon>Theropoda</taxon>
        <taxon>Coelurosauria</taxon>
        <taxon>Aves</taxon>
        <taxon>Neognathae</taxon>
        <taxon>Neoaves</taxon>
        <taxon>Columbimorphae</taxon>
        <taxon>Columbiformes</taxon>
        <taxon>Columbidae</taxon>
        <taxon>Patagioenas</taxon>
    </lineage>
</organism>
<name>A0A1V4K5H5_PATFA</name>
<feature type="region of interest" description="Disordered" evidence="1">
    <location>
        <begin position="73"/>
        <end position="94"/>
    </location>
</feature>
<keyword evidence="3" id="KW-1185">Reference proteome</keyword>
<feature type="region of interest" description="Disordered" evidence="1">
    <location>
        <begin position="1"/>
        <end position="35"/>
    </location>
</feature>
<sequence>MTFSCPEQYRTMPSSELDPETKPEGSRGRGATLKPGIMRVSTRCRALLQAGTGQRVIHAAREMSHIFGMEFPREEERRNTSAHPPVTPNFVHWS</sequence>
<accession>A0A1V4K5H5</accession>
<dbReference type="Proteomes" id="UP000190648">
    <property type="component" value="Unassembled WGS sequence"/>
</dbReference>
<evidence type="ECO:0000313" key="3">
    <source>
        <dbReference type="Proteomes" id="UP000190648"/>
    </source>
</evidence>
<evidence type="ECO:0000256" key="1">
    <source>
        <dbReference type="SAM" id="MobiDB-lite"/>
    </source>
</evidence>
<gene>
    <name evidence="2" type="ORF">AV530_002200</name>
</gene>
<comment type="caution">
    <text evidence="2">The sequence shown here is derived from an EMBL/GenBank/DDBJ whole genome shotgun (WGS) entry which is preliminary data.</text>
</comment>
<protein>
    <submittedName>
        <fullName evidence="2">Uncharacterized protein</fullName>
    </submittedName>
</protein>
<evidence type="ECO:0000313" key="2">
    <source>
        <dbReference type="EMBL" id="OPJ79712.1"/>
    </source>
</evidence>